<gene>
    <name evidence="2" type="ORF">CBER1_09689</name>
</gene>
<dbReference type="EMBL" id="PNEN01001731">
    <property type="protein sequence ID" value="PPJ51937.1"/>
    <property type="molecule type" value="Genomic_DNA"/>
</dbReference>
<dbReference type="Proteomes" id="UP000237631">
    <property type="component" value="Unassembled WGS sequence"/>
</dbReference>
<feature type="compositionally biased region" description="Polar residues" evidence="1">
    <location>
        <begin position="181"/>
        <end position="194"/>
    </location>
</feature>
<reference evidence="3" key="1">
    <citation type="journal article" date="2017" name="bioRxiv">
        <title>Conservation of a gene cluster reveals novel cercosporin biosynthetic mechanisms and extends production to the genus Colletotrichum.</title>
        <authorList>
            <person name="de Jonge R."/>
            <person name="Ebert M.K."/>
            <person name="Huitt-Roehl C.R."/>
            <person name="Pal P."/>
            <person name="Suttle J.C."/>
            <person name="Spanner R.E."/>
            <person name="Neubauer J.D."/>
            <person name="Jurick W.M.II."/>
            <person name="Stott K.A."/>
            <person name="Secor G.A."/>
            <person name="Thomma B.P.H.J."/>
            <person name="Van de Peer Y."/>
            <person name="Townsend C.A."/>
            <person name="Bolton M.D."/>
        </authorList>
    </citation>
    <scope>NUCLEOTIDE SEQUENCE [LARGE SCALE GENOMIC DNA]</scope>
    <source>
        <strain evidence="3">CBS538.71</strain>
    </source>
</reference>
<dbReference type="OrthoDB" id="3648269at2759"/>
<dbReference type="AlphaFoldDB" id="A0A2S6BWS7"/>
<feature type="compositionally biased region" description="Acidic residues" evidence="1">
    <location>
        <begin position="139"/>
        <end position="152"/>
    </location>
</feature>
<keyword evidence="3" id="KW-1185">Reference proteome</keyword>
<protein>
    <submittedName>
        <fullName evidence="2">Uncharacterized protein</fullName>
    </submittedName>
</protein>
<sequence length="354" mass="40180">MPTLPDHSHCNKYLRILECLQVLACTDDELLLLKDAVLSIGMRPDFDGQSLFDQDLRKFDSFGRHRQALWAEVENSDPLFAELLSGTRQECGSATWHTYISKVKTAIIHKVMKPIRNRRSRTTRARLTSEKRSSTSEVIDLDDDTEEEDEEMTGVSTTLEEETDERPGKRAKLSFRIPDTPETSSFASWNTTPLRKSVGPPVENEEMSDDHQGPSNEHLPCHDQSSEEVAGGFANKMAQLVKQHLDQRTAELDATFEARVAAQVVTERAGIAEKRNKIAQERESLARLVEEQVQQRVSEEKQELESVIMGEAEAQVAAERNEIGLLIERQVQIRLPEERITWEEAVAKQLKSLF</sequence>
<organism evidence="2 3">
    <name type="scientific">Cercospora berteroae</name>
    <dbReference type="NCBI Taxonomy" id="357750"/>
    <lineage>
        <taxon>Eukaryota</taxon>
        <taxon>Fungi</taxon>
        <taxon>Dikarya</taxon>
        <taxon>Ascomycota</taxon>
        <taxon>Pezizomycotina</taxon>
        <taxon>Dothideomycetes</taxon>
        <taxon>Dothideomycetidae</taxon>
        <taxon>Mycosphaerellales</taxon>
        <taxon>Mycosphaerellaceae</taxon>
        <taxon>Cercospora</taxon>
    </lineage>
</organism>
<evidence type="ECO:0000313" key="3">
    <source>
        <dbReference type="Proteomes" id="UP000237631"/>
    </source>
</evidence>
<accession>A0A2S6BWS7</accession>
<evidence type="ECO:0000256" key="1">
    <source>
        <dbReference type="SAM" id="MobiDB-lite"/>
    </source>
</evidence>
<name>A0A2S6BWS7_9PEZI</name>
<feature type="region of interest" description="Disordered" evidence="1">
    <location>
        <begin position="118"/>
        <end position="223"/>
    </location>
</feature>
<proteinExistence type="predicted"/>
<comment type="caution">
    <text evidence="2">The sequence shown here is derived from an EMBL/GenBank/DDBJ whole genome shotgun (WGS) entry which is preliminary data.</text>
</comment>
<evidence type="ECO:0000313" key="2">
    <source>
        <dbReference type="EMBL" id="PPJ51937.1"/>
    </source>
</evidence>